<dbReference type="InterPro" id="IPR005754">
    <property type="entry name" value="Sortase"/>
</dbReference>
<dbReference type="EMBL" id="PEXA01000016">
    <property type="protein sequence ID" value="PIU33346.1"/>
    <property type="molecule type" value="Genomic_DNA"/>
</dbReference>
<proteinExistence type="predicted"/>
<organism evidence="3 4">
    <name type="scientific">Candidatus Shapirobacteria bacterium CG07_land_8_20_14_0_80_39_12</name>
    <dbReference type="NCBI Taxonomy" id="1974480"/>
    <lineage>
        <taxon>Bacteria</taxon>
        <taxon>Candidatus Shapironibacteriota</taxon>
    </lineage>
</organism>
<evidence type="ECO:0000313" key="3">
    <source>
        <dbReference type="EMBL" id="PIU33346.1"/>
    </source>
</evidence>
<comment type="caution">
    <text evidence="3">The sequence shown here is derived from an EMBL/GenBank/DDBJ whole genome shotgun (WGS) entry which is preliminary data.</text>
</comment>
<evidence type="ECO:0000256" key="2">
    <source>
        <dbReference type="SAM" id="Phobius"/>
    </source>
</evidence>
<feature type="transmembrane region" description="Helical" evidence="2">
    <location>
        <begin position="21"/>
        <end position="45"/>
    </location>
</feature>
<evidence type="ECO:0000313" key="4">
    <source>
        <dbReference type="Proteomes" id="UP000229559"/>
    </source>
</evidence>
<dbReference type="GO" id="GO:0016787">
    <property type="term" value="F:hydrolase activity"/>
    <property type="evidence" value="ECO:0007669"/>
    <property type="project" value="UniProtKB-KW"/>
</dbReference>
<evidence type="ECO:0008006" key="5">
    <source>
        <dbReference type="Google" id="ProtNLM"/>
    </source>
</evidence>
<gene>
    <name evidence="3" type="ORF">COT04_00530</name>
</gene>
<dbReference type="AlphaFoldDB" id="A0A2M6YQC6"/>
<accession>A0A2M6YQC6</accession>
<dbReference type="NCBIfam" id="TIGR01076">
    <property type="entry name" value="sortase_fam"/>
    <property type="match status" value="1"/>
</dbReference>
<dbReference type="InterPro" id="IPR023365">
    <property type="entry name" value="Sortase_dom-sf"/>
</dbReference>
<protein>
    <recommendedName>
        <fullName evidence="5">Sortase</fullName>
    </recommendedName>
</protein>
<dbReference type="Pfam" id="PF04203">
    <property type="entry name" value="Sortase"/>
    <property type="match status" value="1"/>
</dbReference>
<keyword evidence="2" id="KW-1133">Transmembrane helix</keyword>
<keyword evidence="1" id="KW-0378">Hydrolase</keyword>
<reference evidence="4" key="1">
    <citation type="submission" date="2017-09" db="EMBL/GenBank/DDBJ databases">
        <title>Depth-based differentiation of microbial function through sediment-hosted aquifers and enrichment of novel symbionts in the deep terrestrial subsurface.</title>
        <authorList>
            <person name="Probst A.J."/>
            <person name="Ladd B."/>
            <person name="Jarett J.K."/>
            <person name="Geller-Mcgrath D.E."/>
            <person name="Sieber C.M.K."/>
            <person name="Emerson J.B."/>
            <person name="Anantharaman K."/>
            <person name="Thomas B.C."/>
            <person name="Malmstrom R."/>
            <person name="Stieglmeier M."/>
            <person name="Klingl A."/>
            <person name="Woyke T."/>
            <person name="Ryan C.M."/>
            <person name="Banfield J.F."/>
        </authorList>
    </citation>
    <scope>NUCLEOTIDE SEQUENCE [LARGE SCALE GENOMIC DNA]</scope>
</reference>
<dbReference type="Gene3D" id="2.40.260.10">
    <property type="entry name" value="Sortase"/>
    <property type="match status" value="1"/>
</dbReference>
<name>A0A2M6YQC6_9BACT</name>
<keyword evidence="2" id="KW-0812">Transmembrane</keyword>
<sequence length="230" mass="26344">MLYIYIKKQPKFFNYPKRIHFFKYLSLTALLVGMIFLASVFWPILKYEFKSQNFTQQLISPVEVLGESTTVVDYSRPSAWFPTAPNLPPQPSKITHYTLSIPKLKIAKAVVYIGGEDLMDSLTQYPGTALPGQYGNTVVFGHSVLPQFFNPKNYKTIFSTLPTLKKGDEILVDFDGILYRYEVVSLHEVLPENVSVLEQRYNAEYLTLITCVPPGTYLKRLVVNARLVRF</sequence>
<evidence type="ECO:0000256" key="1">
    <source>
        <dbReference type="ARBA" id="ARBA00022801"/>
    </source>
</evidence>
<dbReference type="Proteomes" id="UP000229559">
    <property type="component" value="Unassembled WGS sequence"/>
</dbReference>
<keyword evidence="2" id="KW-0472">Membrane</keyword>
<dbReference type="SUPFAM" id="SSF63817">
    <property type="entry name" value="Sortase"/>
    <property type="match status" value="1"/>
</dbReference>